<dbReference type="GO" id="GO:0004672">
    <property type="term" value="F:protein kinase activity"/>
    <property type="evidence" value="ECO:0007669"/>
    <property type="project" value="UniProtKB-ARBA"/>
</dbReference>
<evidence type="ECO:0000259" key="3">
    <source>
        <dbReference type="PROSITE" id="PS50894"/>
    </source>
</evidence>
<sequence>MIMGNNNSVDVSGTVATGSGALLMQGLARVDGINPEFASRLFDLFVEDSYERLQRIEDRLEAGDTHGAWRQVHALKSGCMQIGASAMTRCGDILSAALAADSVDLARAALLRLWQVFRDSQQRF</sequence>
<gene>
    <name evidence="5" type="ORF">FKY71_07090</name>
    <name evidence="4" type="ORF">FKY71_07830</name>
</gene>
<name>A0A540VS79_9GAMM</name>
<reference evidence="4 6" key="1">
    <citation type="submission" date="2019-06" db="EMBL/GenBank/DDBJ databases">
        <title>Metagenome assembled Genome of Spiribacter salinus SL48-SHIP from the microbial mat of Salt Lake 48 (Novosibirsk region, Russia).</title>
        <authorList>
            <person name="Shipova A."/>
            <person name="Rozanov A.S."/>
            <person name="Bryanskaya A.V."/>
            <person name="Peltek S.E."/>
        </authorList>
    </citation>
    <scope>NUCLEOTIDE SEQUENCE [LARGE SCALE GENOMIC DNA]</scope>
    <source>
        <strain evidence="4">SL48-SHIP-2</strain>
    </source>
</reference>
<protein>
    <submittedName>
        <fullName evidence="4">Hpt domain-containing protein</fullName>
    </submittedName>
</protein>
<comment type="caution">
    <text evidence="4">The sequence shown here is derived from an EMBL/GenBank/DDBJ whole genome shotgun (WGS) entry which is preliminary data.</text>
</comment>
<dbReference type="AlphaFoldDB" id="A0A540VS79"/>
<feature type="domain" description="HPt" evidence="3">
    <location>
        <begin position="34"/>
        <end position="124"/>
    </location>
</feature>
<keyword evidence="2" id="KW-0597">Phosphoprotein</keyword>
<dbReference type="EMBL" id="VIFK01000051">
    <property type="protein sequence ID" value="TQE99588.1"/>
    <property type="molecule type" value="Genomic_DNA"/>
</dbReference>
<dbReference type="Proteomes" id="UP000315400">
    <property type="component" value="Unassembled WGS sequence"/>
</dbReference>
<evidence type="ECO:0000313" key="5">
    <source>
        <dbReference type="EMBL" id="TQE99728.1"/>
    </source>
</evidence>
<dbReference type="InterPro" id="IPR008207">
    <property type="entry name" value="Sig_transdc_His_kin_Hpt_dom"/>
</dbReference>
<dbReference type="EMBL" id="VIFK01000042">
    <property type="protein sequence ID" value="TQE99728.1"/>
    <property type="molecule type" value="Genomic_DNA"/>
</dbReference>
<dbReference type="GO" id="GO:0000160">
    <property type="term" value="P:phosphorelay signal transduction system"/>
    <property type="evidence" value="ECO:0007669"/>
    <property type="project" value="UniProtKB-KW"/>
</dbReference>
<dbReference type="Pfam" id="PF01627">
    <property type="entry name" value="Hpt"/>
    <property type="match status" value="1"/>
</dbReference>
<dbReference type="InterPro" id="IPR036641">
    <property type="entry name" value="HPT_dom_sf"/>
</dbReference>
<evidence type="ECO:0000256" key="1">
    <source>
        <dbReference type="ARBA" id="ARBA00023012"/>
    </source>
</evidence>
<dbReference type="SUPFAM" id="SSF47226">
    <property type="entry name" value="Histidine-containing phosphotransfer domain, HPT domain"/>
    <property type="match status" value="1"/>
</dbReference>
<organism evidence="4 6">
    <name type="scientific">Spiribacter salinus</name>
    <dbReference type="NCBI Taxonomy" id="1335746"/>
    <lineage>
        <taxon>Bacteria</taxon>
        <taxon>Pseudomonadati</taxon>
        <taxon>Pseudomonadota</taxon>
        <taxon>Gammaproteobacteria</taxon>
        <taxon>Chromatiales</taxon>
        <taxon>Ectothiorhodospiraceae</taxon>
        <taxon>Spiribacter</taxon>
    </lineage>
</organism>
<accession>A0A540VS79</accession>
<evidence type="ECO:0000313" key="6">
    <source>
        <dbReference type="Proteomes" id="UP000315400"/>
    </source>
</evidence>
<evidence type="ECO:0000256" key="2">
    <source>
        <dbReference type="PROSITE-ProRule" id="PRU00110"/>
    </source>
</evidence>
<evidence type="ECO:0000313" key="4">
    <source>
        <dbReference type="EMBL" id="TQE99588.1"/>
    </source>
</evidence>
<keyword evidence="1" id="KW-0902">Two-component regulatory system</keyword>
<proteinExistence type="predicted"/>
<dbReference type="Gene3D" id="1.20.120.160">
    <property type="entry name" value="HPT domain"/>
    <property type="match status" value="1"/>
</dbReference>
<dbReference type="PROSITE" id="PS50894">
    <property type="entry name" value="HPT"/>
    <property type="match status" value="1"/>
</dbReference>
<feature type="modified residue" description="Phosphohistidine" evidence="2">
    <location>
        <position position="73"/>
    </location>
</feature>